<dbReference type="Proteomes" id="UP000013827">
    <property type="component" value="Unassembled WGS sequence"/>
</dbReference>
<dbReference type="AlphaFoldDB" id="A0A0D3K037"/>
<organism evidence="11 12">
    <name type="scientific">Emiliania huxleyi (strain CCMP1516)</name>
    <dbReference type="NCBI Taxonomy" id="280463"/>
    <lineage>
        <taxon>Eukaryota</taxon>
        <taxon>Haptista</taxon>
        <taxon>Haptophyta</taxon>
        <taxon>Prymnesiophyceae</taxon>
        <taxon>Isochrysidales</taxon>
        <taxon>Noelaerhabdaceae</taxon>
        <taxon>Emiliania</taxon>
    </lineage>
</organism>
<feature type="transmembrane region" description="Helical" evidence="9">
    <location>
        <begin position="124"/>
        <end position="143"/>
    </location>
</feature>
<keyword evidence="6" id="KW-0769">Symport</keyword>
<protein>
    <recommendedName>
        <fullName evidence="10">Major facilitator superfamily (MFS) profile domain-containing protein</fullName>
    </recommendedName>
</protein>
<dbReference type="PROSITE" id="PS00217">
    <property type="entry name" value="SUGAR_TRANSPORT_2"/>
    <property type="match status" value="1"/>
</dbReference>
<accession>A0A0D3K037</accession>
<feature type="transmembrane region" description="Helical" evidence="9">
    <location>
        <begin position="224"/>
        <end position="243"/>
    </location>
</feature>
<feature type="transmembrane region" description="Helical" evidence="9">
    <location>
        <begin position="96"/>
        <end position="117"/>
    </location>
</feature>
<evidence type="ECO:0000256" key="7">
    <source>
        <dbReference type="ARBA" id="ARBA00022989"/>
    </source>
</evidence>
<dbReference type="SUPFAM" id="SSF103473">
    <property type="entry name" value="MFS general substrate transporter"/>
    <property type="match status" value="1"/>
</dbReference>
<evidence type="ECO:0000256" key="5">
    <source>
        <dbReference type="ARBA" id="ARBA00022692"/>
    </source>
</evidence>
<keyword evidence="4" id="KW-1003">Cell membrane</keyword>
<sequence>MQRLSVVLHTAVAWQTVNELACGESGIVHATTSSSEFNSTPYTLMPTTTVVRVLVAAAGNFLEWYDFAVYGIFASDIGNAFFPPEDSPTTALIKTYSIFAGAFFIRPLGGIFFGHIGDTLGREVALLFTIMLMATPTLVIGLLPTYTEIGIASPLLLALMRMLQGLAAGGELPGALVYAVESAGPRHRAMMGALCQATGVGSLLASLVAAILHWILGDTAVREWGWRVPFVLGAGIAVVACFLRRNFKPTAPFLEAKAAAAASTPRRVGCCAWLASLPLAKTMRSSWRSVLRIVCASPLGMVGFYGFFVFIPSWLRHTRLFDAAFALNVAVMLLWACVVVGGGMLADRTPPTRCCTRCSGSGRPCLALHGIPLVSVLGALAVAVIAPFLFIALNAECQSVDSAELLCVGYYPPEVFIPILCLGVIAHGCHVGPLQAWFVLSLKQTGSRYSSLGVAYNVGAALLGGTTPLINTALTATSVGAAGAGGVEVVDAFPDPSAISAHTFSDVLT</sequence>
<dbReference type="InterPro" id="IPR051084">
    <property type="entry name" value="H+-coupled_symporters"/>
</dbReference>
<dbReference type="RefSeq" id="XP_005781551.1">
    <property type="nucleotide sequence ID" value="XM_005781494.1"/>
</dbReference>
<dbReference type="PROSITE" id="PS50850">
    <property type="entry name" value="MFS"/>
    <property type="match status" value="1"/>
</dbReference>
<reference evidence="11" key="2">
    <citation type="submission" date="2024-10" db="UniProtKB">
        <authorList>
            <consortium name="EnsemblProtists"/>
        </authorList>
    </citation>
    <scope>IDENTIFICATION</scope>
</reference>
<dbReference type="PaxDb" id="2903-EOD29122"/>
<feature type="transmembrane region" description="Helical" evidence="9">
    <location>
        <begin position="366"/>
        <end position="395"/>
    </location>
</feature>
<feature type="transmembrane region" description="Helical" evidence="9">
    <location>
        <begin position="155"/>
        <end position="180"/>
    </location>
</feature>
<keyword evidence="5 9" id="KW-0812">Transmembrane</keyword>
<dbReference type="InterPro" id="IPR020846">
    <property type="entry name" value="MFS_dom"/>
</dbReference>
<evidence type="ECO:0000256" key="3">
    <source>
        <dbReference type="ARBA" id="ARBA00022448"/>
    </source>
</evidence>
<dbReference type="KEGG" id="ehx:EMIHUDRAFT_234052"/>
<evidence type="ECO:0000256" key="9">
    <source>
        <dbReference type="SAM" id="Phobius"/>
    </source>
</evidence>
<reference evidence="12" key="1">
    <citation type="journal article" date="2013" name="Nature">
        <title>Pan genome of the phytoplankton Emiliania underpins its global distribution.</title>
        <authorList>
            <person name="Read B.A."/>
            <person name="Kegel J."/>
            <person name="Klute M.J."/>
            <person name="Kuo A."/>
            <person name="Lefebvre S.C."/>
            <person name="Maumus F."/>
            <person name="Mayer C."/>
            <person name="Miller J."/>
            <person name="Monier A."/>
            <person name="Salamov A."/>
            <person name="Young J."/>
            <person name="Aguilar M."/>
            <person name="Claverie J.M."/>
            <person name="Frickenhaus S."/>
            <person name="Gonzalez K."/>
            <person name="Herman E.K."/>
            <person name="Lin Y.C."/>
            <person name="Napier J."/>
            <person name="Ogata H."/>
            <person name="Sarno A.F."/>
            <person name="Shmutz J."/>
            <person name="Schroeder D."/>
            <person name="de Vargas C."/>
            <person name="Verret F."/>
            <person name="von Dassow P."/>
            <person name="Valentin K."/>
            <person name="Van de Peer Y."/>
            <person name="Wheeler G."/>
            <person name="Dacks J.B."/>
            <person name="Delwiche C.F."/>
            <person name="Dyhrman S.T."/>
            <person name="Glockner G."/>
            <person name="John U."/>
            <person name="Richards T."/>
            <person name="Worden A.Z."/>
            <person name="Zhang X."/>
            <person name="Grigoriev I.V."/>
            <person name="Allen A.E."/>
            <person name="Bidle K."/>
            <person name="Borodovsky M."/>
            <person name="Bowler C."/>
            <person name="Brownlee C."/>
            <person name="Cock J.M."/>
            <person name="Elias M."/>
            <person name="Gladyshev V.N."/>
            <person name="Groth M."/>
            <person name="Guda C."/>
            <person name="Hadaegh A."/>
            <person name="Iglesias-Rodriguez M.D."/>
            <person name="Jenkins J."/>
            <person name="Jones B.M."/>
            <person name="Lawson T."/>
            <person name="Leese F."/>
            <person name="Lindquist E."/>
            <person name="Lobanov A."/>
            <person name="Lomsadze A."/>
            <person name="Malik S.B."/>
            <person name="Marsh M.E."/>
            <person name="Mackinder L."/>
            <person name="Mock T."/>
            <person name="Mueller-Roeber B."/>
            <person name="Pagarete A."/>
            <person name="Parker M."/>
            <person name="Probert I."/>
            <person name="Quesneville H."/>
            <person name="Raines C."/>
            <person name="Rensing S.A."/>
            <person name="Riano-Pachon D.M."/>
            <person name="Richier S."/>
            <person name="Rokitta S."/>
            <person name="Shiraiwa Y."/>
            <person name="Soanes D.M."/>
            <person name="van der Giezen M."/>
            <person name="Wahlund T.M."/>
            <person name="Williams B."/>
            <person name="Wilson W."/>
            <person name="Wolfe G."/>
            <person name="Wurch L.L."/>
        </authorList>
    </citation>
    <scope>NUCLEOTIDE SEQUENCE</scope>
</reference>
<dbReference type="PANTHER" id="PTHR43528:SF1">
    <property type="entry name" value="ALPHA-KETOGLUTARATE PERMEASE"/>
    <property type="match status" value="1"/>
</dbReference>
<dbReference type="EnsemblProtists" id="EOD29122">
    <property type="protein sequence ID" value="EOD29122"/>
    <property type="gene ID" value="EMIHUDRAFT_234052"/>
</dbReference>
<comment type="subcellular location">
    <subcellularLocation>
        <location evidence="1">Cell membrane</location>
        <topology evidence="1">Multi-pass membrane protein</topology>
    </subcellularLocation>
</comment>
<dbReference type="STRING" id="2903.R1D270"/>
<feature type="transmembrane region" description="Helical" evidence="9">
    <location>
        <begin position="323"/>
        <end position="345"/>
    </location>
</feature>
<dbReference type="Pfam" id="PF07690">
    <property type="entry name" value="MFS_1"/>
    <property type="match status" value="1"/>
</dbReference>
<feature type="transmembrane region" description="Helical" evidence="9">
    <location>
        <begin position="192"/>
        <end position="212"/>
    </location>
</feature>
<keyword evidence="3" id="KW-0813">Transport</keyword>
<keyword evidence="12" id="KW-1185">Reference proteome</keyword>
<dbReference type="GeneID" id="17274667"/>
<evidence type="ECO:0000256" key="6">
    <source>
        <dbReference type="ARBA" id="ARBA00022847"/>
    </source>
</evidence>
<evidence type="ECO:0000259" key="10">
    <source>
        <dbReference type="PROSITE" id="PS50850"/>
    </source>
</evidence>
<evidence type="ECO:0000313" key="11">
    <source>
        <dbReference type="EnsemblProtists" id="EOD29122"/>
    </source>
</evidence>
<proteinExistence type="inferred from homology"/>
<feature type="domain" description="Major facilitator superfamily (MFS) profile" evidence="10">
    <location>
        <begin position="52"/>
        <end position="509"/>
    </location>
</feature>
<evidence type="ECO:0000313" key="12">
    <source>
        <dbReference type="Proteomes" id="UP000013827"/>
    </source>
</evidence>
<comment type="similarity">
    <text evidence="2">Belongs to the major facilitator superfamily. Metabolite:H+ Symporter (MHS) family (TC 2.A.1.6) family.</text>
</comment>
<dbReference type="InterPro" id="IPR005829">
    <property type="entry name" value="Sugar_transporter_CS"/>
</dbReference>
<dbReference type="InterPro" id="IPR011701">
    <property type="entry name" value="MFS"/>
</dbReference>
<dbReference type="OMA" id="DWYVYAS"/>
<evidence type="ECO:0000256" key="2">
    <source>
        <dbReference type="ARBA" id="ARBA00008240"/>
    </source>
</evidence>
<dbReference type="PANTHER" id="PTHR43528">
    <property type="entry name" value="ALPHA-KETOGLUTARATE PERMEASE"/>
    <property type="match status" value="1"/>
</dbReference>
<dbReference type="GO" id="GO:0015293">
    <property type="term" value="F:symporter activity"/>
    <property type="evidence" value="ECO:0007669"/>
    <property type="project" value="UniProtKB-KW"/>
</dbReference>
<name>A0A0D3K037_EMIH1</name>
<feature type="transmembrane region" description="Helical" evidence="9">
    <location>
        <begin position="290"/>
        <end position="311"/>
    </location>
</feature>
<keyword evidence="8 9" id="KW-0472">Membrane</keyword>
<dbReference type="GO" id="GO:0005886">
    <property type="term" value="C:plasma membrane"/>
    <property type="evidence" value="ECO:0007669"/>
    <property type="project" value="UniProtKB-SubCell"/>
</dbReference>
<dbReference type="Gene3D" id="1.20.1250.20">
    <property type="entry name" value="MFS general substrate transporter like domains"/>
    <property type="match status" value="1"/>
</dbReference>
<dbReference type="eggNOG" id="ENOG502S1J1">
    <property type="taxonomic scope" value="Eukaryota"/>
</dbReference>
<evidence type="ECO:0000256" key="8">
    <source>
        <dbReference type="ARBA" id="ARBA00023136"/>
    </source>
</evidence>
<keyword evidence="7 9" id="KW-1133">Transmembrane helix</keyword>
<dbReference type="InterPro" id="IPR036259">
    <property type="entry name" value="MFS_trans_sf"/>
</dbReference>
<dbReference type="HOGENOM" id="CLU_001265_39_0_1"/>
<evidence type="ECO:0000256" key="1">
    <source>
        <dbReference type="ARBA" id="ARBA00004651"/>
    </source>
</evidence>
<evidence type="ECO:0000256" key="4">
    <source>
        <dbReference type="ARBA" id="ARBA00022475"/>
    </source>
</evidence>